<dbReference type="AlphaFoldDB" id="A0A2I0UWK9"/>
<organism evidence="2 3">
    <name type="scientific">Lysinibacillus fusiformis</name>
    <dbReference type="NCBI Taxonomy" id="28031"/>
    <lineage>
        <taxon>Bacteria</taxon>
        <taxon>Bacillati</taxon>
        <taxon>Bacillota</taxon>
        <taxon>Bacilli</taxon>
        <taxon>Bacillales</taxon>
        <taxon>Bacillaceae</taxon>
        <taxon>Lysinibacillus</taxon>
    </lineage>
</organism>
<dbReference type="InterPro" id="IPR002575">
    <property type="entry name" value="Aminoglycoside_PTrfase"/>
</dbReference>
<evidence type="ECO:0000313" key="3">
    <source>
        <dbReference type="Proteomes" id="UP000234956"/>
    </source>
</evidence>
<protein>
    <submittedName>
        <fullName evidence="2">Aminoglycoside phosphotransferase APH(3')</fullName>
    </submittedName>
</protein>
<gene>
    <name evidence="2" type="ORF">CRI88_18685</name>
</gene>
<dbReference type="Proteomes" id="UP000234956">
    <property type="component" value="Unassembled WGS sequence"/>
</dbReference>
<keyword evidence="2" id="KW-0808">Transferase</keyword>
<dbReference type="GO" id="GO:0016740">
    <property type="term" value="F:transferase activity"/>
    <property type="evidence" value="ECO:0007669"/>
    <property type="project" value="UniProtKB-KW"/>
</dbReference>
<accession>A0A2I0UWK9</accession>
<evidence type="ECO:0000313" key="2">
    <source>
        <dbReference type="EMBL" id="PKU50451.1"/>
    </source>
</evidence>
<dbReference type="Gene3D" id="3.90.1200.10">
    <property type="match status" value="1"/>
</dbReference>
<name>A0A2I0UWK9_9BACI</name>
<dbReference type="InterPro" id="IPR011009">
    <property type="entry name" value="Kinase-like_dom_sf"/>
</dbReference>
<reference evidence="2 3" key="1">
    <citation type="submission" date="2017-10" db="EMBL/GenBank/DDBJ databases">
        <title>Draft genome of Lysinibacillus fusiformis strain Juneja, a laboratory-derived pathogen of Drosophila melanogaster.</title>
        <authorList>
            <person name="Smith B.R."/>
            <person name="Unckless R.L."/>
        </authorList>
    </citation>
    <scope>NUCLEOTIDE SEQUENCE [LARGE SCALE GENOMIC DNA]</scope>
    <source>
        <strain evidence="2 3">Juneja</strain>
    </source>
</reference>
<dbReference type="EMBL" id="PDFK01000007">
    <property type="protein sequence ID" value="PKU50451.1"/>
    <property type="molecule type" value="Genomic_DNA"/>
</dbReference>
<dbReference type="Pfam" id="PF01636">
    <property type="entry name" value="APH"/>
    <property type="match status" value="1"/>
</dbReference>
<comment type="caution">
    <text evidence="2">The sequence shown here is derived from an EMBL/GenBank/DDBJ whole genome shotgun (WGS) entry which is preliminary data.</text>
</comment>
<sequence length="263" mass="30325">MHPIQRNEIPKDIVEYVGGVIHIYFPRQGHTSDVGILNSKRGIFVLKRTKGTQFCSWLTKEATVLKHLSKSTLPVPTLHYFIEQPLENQSWALMAYLEGDTVRSALENEIKEENRHEIIFNFGKILSAIHSTRCPQELVKNTPWIDDMLGQAECNLKNFKVDGTPKLLDKLKRKKPKIIQQTFIHGDFTIDNVLVQNRKISGVIDWSAGALGDPRYDVALAVRPKPHVFETEQDEQIFYEGYGVKLIDQNEYNYFKSGLYEFF</sequence>
<proteinExistence type="predicted"/>
<dbReference type="SUPFAM" id="SSF56112">
    <property type="entry name" value="Protein kinase-like (PK-like)"/>
    <property type="match status" value="1"/>
</dbReference>
<evidence type="ECO:0000259" key="1">
    <source>
        <dbReference type="Pfam" id="PF01636"/>
    </source>
</evidence>
<dbReference type="InterPro" id="IPR051678">
    <property type="entry name" value="AGP_Transferase"/>
</dbReference>
<feature type="domain" description="Aminoglycoside phosphotransferase" evidence="1">
    <location>
        <begin position="45"/>
        <end position="234"/>
    </location>
</feature>
<dbReference type="PANTHER" id="PTHR21310">
    <property type="entry name" value="AMINOGLYCOSIDE PHOSPHOTRANSFERASE-RELATED-RELATED"/>
    <property type="match status" value="1"/>
</dbReference>